<evidence type="ECO:0000313" key="1">
    <source>
        <dbReference type="EMBL" id="MBK1895377.1"/>
    </source>
</evidence>
<evidence type="ECO:0008006" key="3">
    <source>
        <dbReference type="Google" id="ProtNLM"/>
    </source>
</evidence>
<evidence type="ECO:0000313" key="2">
    <source>
        <dbReference type="Proteomes" id="UP000628669"/>
    </source>
</evidence>
<sequence length="72" mass="8043">MKNQKFAMKKINLKNAENAFSRRELKTIMAGSGGVGGMCDSWRTKPADVCYNCCITVYDKSRCASECPSFNH</sequence>
<reference evidence="2" key="1">
    <citation type="submission" date="2021-01" db="EMBL/GenBank/DDBJ databases">
        <title>Genome public.</title>
        <authorList>
            <person name="Liu C."/>
            <person name="Sun Q."/>
        </authorList>
    </citation>
    <scope>NUCLEOTIDE SEQUENCE [LARGE SCALE GENOMIC DNA]</scope>
    <source>
        <strain evidence="2">YIM B02567</strain>
    </source>
</reference>
<name>A0ABS1FSH5_9FLAO</name>
<dbReference type="EMBL" id="JAENHK010000005">
    <property type="protein sequence ID" value="MBK1895377.1"/>
    <property type="molecule type" value="Genomic_DNA"/>
</dbReference>
<dbReference type="RefSeq" id="WP_200244317.1">
    <property type="nucleotide sequence ID" value="NZ_JAENHK010000005.1"/>
</dbReference>
<accession>A0ABS1FSH5</accession>
<protein>
    <recommendedName>
        <fullName evidence="3">Natural product</fullName>
    </recommendedName>
</protein>
<organism evidence="1 2">
    <name type="scientific">Chryseobacterium paridis</name>
    <dbReference type="NCBI Taxonomy" id="2800328"/>
    <lineage>
        <taxon>Bacteria</taxon>
        <taxon>Pseudomonadati</taxon>
        <taxon>Bacteroidota</taxon>
        <taxon>Flavobacteriia</taxon>
        <taxon>Flavobacteriales</taxon>
        <taxon>Weeksellaceae</taxon>
        <taxon>Chryseobacterium group</taxon>
        <taxon>Chryseobacterium</taxon>
    </lineage>
</organism>
<dbReference type="Proteomes" id="UP000628669">
    <property type="component" value="Unassembled WGS sequence"/>
</dbReference>
<gene>
    <name evidence="1" type="ORF">JHL15_06405</name>
</gene>
<proteinExistence type="predicted"/>
<comment type="caution">
    <text evidence="1">The sequence shown here is derived from an EMBL/GenBank/DDBJ whole genome shotgun (WGS) entry which is preliminary data.</text>
</comment>
<keyword evidence="2" id="KW-1185">Reference proteome</keyword>